<dbReference type="GO" id="GO:0005576">
    <property type="term" value="C:extracellular region"/>
    <property type="evidence" value="ECO:0007669"/>
    <property type="project" value="UniProtKB-SubCell"/>
</dbReference>
<dbReference type="EC" id="3.4.21.1" evidence="8"/>
<evidence type="ECO:0000256" key="7">
    <source>
        <dbReference type="ARBA" id="ARBA00023157"/>
    </source>
</evidence>
<dbReference type="PROSITE" id="PS00135">
    <property type="entry name" value="TRYPSIN_SER"/>
    <property type="match status" value="1"/>
</dbReference>
<dbReference type="SMART" id="SM00020">
    <property type="entry name" value="Tryp_SPc"/>
    <property type="match status" value="1"/>
</dbReference>
<evidence type="ECO:0000256" key="3">
    <source>
        <dbReference type="ARBA" id="ARBA00022670"/>
    </source>
</evidence>
<dbReference type="Proteomes" id="UP000006813">
    <property type="component" value="Unassembled WGS sequence"/>
</dbReference>
<dbReference type="AlphaFoldDB" id="G5B5X6"/>
<dbReference type="SUPFAM" id="SSF50494">
    <property type="entry name" value="Trypsin-like serine proteases"/>
    <property type="match status" value="1"/>
</dbReference>
<dbReference type="eggNOG" id="KOG3627">
    <property type="taxonomic scope" value="Eukaryota"/>
</dbReference>
<keyword evidence="6" id="KW-0865">Zymogen</keyword>
<protein>
    <recommendedName>
        <fullName evidence="8">chymotrypsin</fullName>
        <ecNumber evidence="8">3.4.21.1</ecNumber>
    </recommendedName>
</protein>
<keyword evidence="4" id="KW-0378">Hydrolase</keyword>
<feature type="signal peptide" evidence="9">
    <location>
        <begin position="1"/>
        <end position="15"/>
    </location>
</feature>
<dbReference type="GO" id="GO:0006508">
    <property type="term" value="P:proteolysis"/>
    <property type="evidence" value="ECO:0007669"/>
    <property type="project" value="UniProtKB-KW"/>
</dbReference>
<dbReference type="PROSITE" id="PS50240">
    <property type="entry name" value="TRYPSIN_DOM"/>
    <property type="match status" value="1"/>
</dbReference>
<gene>
    <name evidence="11" type="ORF">GW7_15473</name>
</gene>
<keyword evidence="9" id="KW-0732">Signal</keyword>
<dbReference type="PANTHER" id="PTHR24250:SF65">
    <property type="entry name" value="CHYMOTRYPSINOGEN B"/>
    <property type="match status" value="1"/>
</dbReference>
<keyword evidence="3" id="KW-0645">Protease</keyword>
<proteinExistence type="predicted"/>
<name>G5B5X6_HETGA</name>
<dbReference type="PANTHER" id="PTHR24250">
    <property type="entry name" value="CHYMOTRYPSIN-RELATED"/>
    <property type="match status" value="1"/>
</dbReference>
<dbReference type="Gene3D" id="2.40.10.10">
    <property type="entry name" value="Trypsin-like serine proteases"/>
    <property type="match status" value="1"/>
</dbReference>
<dbReference type="InterPro" id="IPR033116">
    <property type="entry name" value="TRYPSIN_SER"/>
</dbReference>
<sequence>MVSLWLLSCFALVAAAHDCGNPAIPPMLSGLARIINGTDAVPGSWPWQVSLQDENGLHFCGGSLICPHWVVTDTHCQVRTSDKVVLGEYDLASDEEDVFNHLDFNWITLSPDIALLRLKTPALLTPTVSPVCLPCACCDFPPGTECVITGWGMSSVNSPVTPRKLQQGIVYLVSTEECKNYWGSSITQQHICTRGSGISSCMGDSGGPLVCQKDRAWFLVGIVSGGSGTCNTSIPGVYARVTALVCWVKKILEENSEFRCHPFCRCHQ</sequence>
<feature type="chain" id="PRO_5012000002" description="chymotrypsin" evidence="9">
    <location>
        <begin position="16"/>
        <end position="268"/>
    </location>
</feature>
<dbReference type="GO" id="GO:0004252">
    <property type="term" value="F:serine-type endopeptidase activity"/>
    <property type="evidence" value="ECO:0007669"/>
    <property type="project" value="UniProtKB-EC"/>
</dbReference>
<evidence type="ECO:0000313" key="11">
    <source>
        <dbReference type="EMBL" id="EHB04687.1"/>
    </source>
</evidence>
<evidence type="ECO:0000313" key="12">
    <source>
        <dbReference type="Proteomes" id="UP000006813"/>
    </source>
</evidence>
<accession>G5B5X6</accession>
<feature type="domain" description="Peptidase S1" evidence="10">
    <location>
        <begin position="34"/>
        <end position="253"/>
    </location>
</feature>
<evidence type="ECO:0000256" key="9">
    <source>
        <dbReference type="SAM" id="SignalP"/>
    </source>
</evidence>
<keyword evidence="5" id="KW-0720">Serine protease</keyword>
<evidence type="ECO:0000256" key="2">
    <source>
        <dbReference type="ARBA" id="ARBA00022525"/>
    </source>
</evidence>
<keyword evidence="7" id="KW-1015">Disulfide bond</keyword>
<reference evidence="11 12" key="1">
    <citation type="journal article" date="2011" name="Nature">
        <title>Genome sequencing reveals insights into physiology and longevity of the naked mole rat.</title>
        <authorList>
            <person name="Kim E.B."/>
            <person name="Fang X."/>
            <person name="Fushan A.A."/>
            <person name="Huang Z."/>
            <person name="Lobanov A.V."/>
            <person name="Han L."/>
            <person name="Marino S.M."/>
            <person name="Sun X."/>
            <person name="Turanov A.A."/>
            <person name="Yang P."/>
            <person name="Yim S.H."/>
            <person name="Zhao X."/>
            <person name="Kasaikina M.V."/>
            <person name="Stoletzki N."/>
            <person name="Peng C."/>
            <person name="Polak P."/>
            <person name="Xiong Z."/>
            <person name="Kiezun A."/>
            <person name="Zhu Y."/>
            <person name="Chen Y."/>
            <person name="Kryukov G.V."/>
            <person name="Zhang Q."/>
            <person name="Peshkin L."/>
            <person name="Yang L."/>
            <person name="Bronson R.T."/>
            <person name="Buffenstein R."/>
            <person name="Wang B."/>
            <person name="Han C."/>
            <person name="Li Q."/>
            <person name="Chen L."/>
            <person name="Zhao W."/>
            <person name="Sunyaev S.R."/>
            <person name="Park T.J."/>
            <person name="Zhang G."/>
            <person name="Wang J."/>
            <person name="Gladyshev V.N."/>
        </authorList>
    </citation>
    <scope>NUCLEOTIDE SEQUENCE [LARGE SCALE GENOMIC DNA]</scope>
</reference>
<keyword evidence="2" id="KW-0964">Secreted</keyword>
<dbReference type="Pfam" id="PF00089">
    <property type="entry name" value="Trypsin"/>
    <property type="match status" value="1"/>
</dbReference>
<dbReference type="InterPro" id="IPR043504">
    <property type="entry name" value="Peptidase_S1_PA_chymotrypsin"/>
</dbReference>
<dbReference type="InterPro" id="IPR009003">
    <property type="entry name" value="Peptidase_S1_PA"/>
</dbReference>
<evidence type="ECO:0000256" key="6">
    <source>
        <dbReference type="ARBA" id="ARBA00023145"/>
    </source>
</evidence>
<evidence type="ECO:0000256" key="4">
    <source>
        <dbReference type="ARBA" id="ARBA00022801"/>
    </source>
</evidence>
<evidence type="ECO:0000259" key="10">
    <source>
        <dbReference type="PROSITE" id="PS50240"/>
    </source>
</evidence>
<evidence type="ECO:0000256" key="5">
    <source>
        <dbReference type="ARBA" id="ARBA00022825"/>
    </source>
</evidence>
<dbReference type="FunFam" id="2.40.10.10:FF:000166">
    <property type="entry name" value="Trypsin"/>
    <property type="match status" value="1"/>
</dbReference>
<dbReference type="EMBL" id="JH168604">
    <property type="protein sequence ID" value="EHB04687.1"/>
    <property type="molecule type" value="Genomic_DNA"/>
</dbReference>
<organism evidence="11 12">
    <name type="scientific">Heterocephalus glaber</name>
    <name type="common">Naked mole rat</name>
    <dbReference type="NCBI Taxonomy" id="10181"/>
    <lineage>
        <taxon>Eukaryota</taxon>
        <taxon>Metazoa</taxon>
        <taxon>Chordata</taxon>
        <taxon>Craniata</taxon>
        <taxon>Vertebrata</taxon>
        <taxon>Euteleostomi</taxon>
        <taxon>Mammalia</taxon>
        <taxon>Eutheria</taxon>
        <taxon>Euarchontoglires</taxon>
        <taxon>Glires</taxon>
        <taxon>Rodentia</taxon>
        <taxon>Hystricomorpha</taxon>
        <taxon>Bathyergidae</taxon>
        <taxon>Heterocephalus</taxon>
    </lineage>
</organism>
<dbReference type="InterPro" id="IPR001254">
    <property type="entry name" value="Trypsin_dom"/>
</dbReference>
<evidence type="ECO:0000256" key="8">
    <source>
        <dbReference type="ARBA" id="ARBA00044036"/>
    </source>
</evidence>
<dbReference type="InParanoid" id="G5B5X6"/>
<dbReference type="STRING" id="10181.G5B5X6"/>
<comment type="subcellular location">
    <subcellularLocation>
        <location evidence="1">Secreted</location>
        <location evidence="1">Extracellular space</location>
    </subcellularLocation>
</comment>
<dbReference type="PRINTS" id="PR00722">
    <property type="entry name" value="CHYMOTRYPSIN"/>
</dbReference>
<evidence type="ECO:0000256" key="1">
    <source>
        <dbReference type="ARBA" id="ARBA00004239"/>
    </source>
</evidence>
<dbReference type="InterPro" id="IPR001314">
    <property type="entry name" value="Peptidase_S1A"/>
</dbReference>
<dbReference type="CDD" id="cd00190">
    <property type="entry name" value="Tryp_SPc"/>
    <property type="match status" value="1"/>
</dbReference>
<dbReference type="FunFam" id="2.40.10.10:FF:000176">
    <property type="entry name" value="Chymotrypsinogen A"/>
    <property type="match status" value="1"/>
</dbReference>